<name>A0A158T067_HAEIF</name>
<reference evidence="1 2" key="1">
    <citation type="submission" date="2014-05" db="EMBL/GenBank/DDBJ databases">
        <title>Methylome analysis of the phasevarions of Haemophilus influenzae.</title>
        <authorList>
            <person name="Atack J.M."/>
            <person name="Fox K.L."/>
            <person name="Power P.M."/>
            <person name="Clark T."/>
            <person name="Jurcisek J."/>
            <person name="Korlach J."/>
            <person name="Bakaletz L.O."/>
            <person name="Jennings M.P."/>
        </authorList>
    </citation>
    <scope>NUCLEOTIDE SEQUENCE [LARGE SCALE GENOMIC DNA]</scope>
    <source>
        <strain evidence="1 2">1209</strain>
    </source>
</reference>
<evidence type="ECO:0000313" key="1">
    <source>
        <dbReference type="EMBL" id="KIS36511.1"/>
    </source>
</evidence>
<evidence type="ECO:0000313" key="2">
    <source>
        <dbReference type="Proteomes" id="UP000050700"/>
    </source>
</evidence>
<comment type="caution">
    <text evidence="1">The sequence shown here is derived from an EMBL/GenBank/DDBJ whole genome shotgun (WGS) entry which is preliminary data.</text>
</comment>
<dbReference type="AlphaFoldDB" id="A0A158T067"/>
<dbReference type="PATRIC" id="fig|727.582.peg.1971"/>
<dbReference type="Proteomes" id="UP000050700">
    <property type="component" value="Unassembled WGS sequence"/>
</dbReference>
<sequence length="32" mass="3605">MILKKIIDANKDKTFAPIEKPNEPDLKVPAVK</sequence>
<proteinExistence type="predicted"/>
<accession>A0A158T067</accession>
<protein>
    <submittedName>
        <fullName evidence="1">Uncharacterized protein</fullName>
    </submittedName>
</protein>
<organism evidence="1 2">
    <name type="scientific">Haemophilus influenzae</name>
    <dbReference type="NCBI Taxonomy" id="727"/>
    <lineage>
        <taxon>Bacteria</taxon>
        <taxon>Pseudomonadati</taxon>
        <taxon>Pseudomonadota</taxon>
        <taxon>Gammaproteobacteria</taxon>
        <taxon>Pasteurellales</taxon>
        <taxon>Pasteurellaceae</taxon>
        <taxon>Haemophilus</taxon>
    </lineage>
</organism>
<gene>
    <name evidence="1" type="ORF">NTHI1209_02166</name>
</gene>
<dbReference type="EMBL" id="JMQP01000002">
    <property type="protein sequence ID" value="KIS36511.1"/>
    <property type="molecule type" value="Genomic_DNA"/>
</dbReference>